<feature type="compositionally biased region" description="Basic residues" evidence="1">
    <location>
        <begin position="1"/>
        <end position="12"/>
    </location>
</feature>
<dbReference type="AlphaFoldDB" id="A0A2M8LVZ1"/>
<name>A0A2M8LVZ1_9ACTN</name>
<comment type="caution">
    <text evidence="2">The sequence shown here is derived from an EMBL/GenBank/DDBJ whole genome shotgun (WGS) entry which is preliminary data.</text>
</comment>
<sequence length="77" mass="8125">MRPRRGGRRRRGAGGARVGSRRAQFADQGHRSAGAVLALFSPHGFHPDVVDAAARRRDVLLVGIGALYGGEPVRGPA</sequence>
<protein>
    <submittedName>
        <fullName evidence="2">Uncharacterized protein</fullName>
    </submittedName>
</protein>
<proteinExistence type="predicted"/>
<gene>
    <name evidence="2" type="ORF">CUT44_20010</name>
</gene>
<evidence type="ECO:0000256" key="1">
    <source>
        <dbReference type="SAM" id="MobiDB-lite"/>
    </source>
</evidence>
<evidence type="ECO:0000313" key="2">
    <source>
        <dbReference type="EMBL" id="PJE96079.1"/>
    </source>
</evidence>
<organism evidence="2 3">
    <name type="scientific">Streptomyces carminius</name>
    <dbReference type="NCBI Taxonomy" id="2665496"/>
    <lineage>
        <taxon>Bacteria</taxon>
        <taxon>Bacillati</taxon>
        <taxon>Actinomycetota</taxon>
        <taxon>Actinomycetes</taxon>
        <taxon>Kitasatosporales</taxon>
        <taxon>Streptomycetaceae</taxon>
        <taxon>Streptomyces</taxon>
    </lineage>
</organism>
<feature type="region of interest" description="Disordered" evidence="1">
    <location>
        <begin position="1"/>
        <end position="27"/>
    </location>
</feature>
<accession>A0A2M8LVZ1</accession>
<dbReference type="Proteomes" id="UP000230407">
    <property type="component" value="Unassembled WGS sequence"/>
</dbReference>
<keyword evidence="3" id="KW-1185">Reference proteome</keyword>
<reference evidence="2 3" key="1">
    <citation type="submission" date="2017-11" db="EMBL/GenBank/DDBJ databases">
        <title>Streptomyces carmine sp. nov., a novel actinomycete isolated from Sophora alopecuroides in Xinjiang, China.</title>
        <authorList>
            <person name="Wang Y."/>
            <person name="Luo X."/>
            <person name="Wan C."/>
            <person name="Zhang L."/>
        </authorList>
    </citation>
    <scope>NUCLEOTIDE SEQUENCE [LARGE SCALE GENOMIC DNA]</scope>
    <source>
        <strain evidence="2 3">TRM SA0054</strain>
    </source>
</reference>
<dbReference type="EMBL" id="PGGW01000060">
    <property type="protein sequence ID" value="PJE96079.1"/>
    <property type="molecule type" value="Genomic_DNA"/>
</dbReference>
<evidence type="ECO:0000313" key="3">
    <source>
        <dbReference type="Proteomes" id="UP000230407"/>
    </source>
</evidence>